<dbReference type="PROSITE" id="PS50857">
    <property type="entry name" value="COX2_CUA"/>
    <property type="match status" value="1"/>
</dbReference>
<dbReference type="InterPro" id="IPR036257">
    <property type="entry name" value="Cyt_c_oxidase_su2_TM_sf"/>
</dbReference>
<evidence type="ECO:0000313" key="16">
    <source>
        <dbReference type="Proteomes" id="UP001356704"/>
    </source>
</evidence>
<comment type="caution">
    <text evidence="15">The sequence shown here is derived from an EMBL/GenBank/DDBJ whole genome shotgun (WGS) entry which is preliminary data.</text>
</comment>
<evidence type="ECO:0000256" key="5">
    <source>
        <dbReference type="ARBA" id="ARBA00022692"/>
    </source>
</evidence>
<comment type="subcellular location">
    <subcellularLocation>
        <location evidence="10">Cell membrane</location>
        <topology evidence="10">Multi-pass membrane protein</topology>
    </subcellularLocation>
    <subcellularLocation>
        <location evidence="1">Membrane</location>
        <topology evidence="1">Multi-pass membrane protein</topology>
    </subcellularLocation>
</comment>
<feature type="domain" description="Cytochrome oxidase subunit II transmembrane region profile" evidence="14">
    <location>
        <begin position="65"/>
        <end position="161"/>
    </location>
</feature>
<evidence type="ECO:0000256" key="12">
    <source>
        <dbReference type="SAM" id="Phobius"/>
    </source>
</evidence>
<dbReference type="RefSeq" id="WP_331809291.1">
    <property type="nucleotide sequence ID" value="NZ_JAZHOU010000001.1"/>
</dbReference>
<keyword evidence="16" id="KW-1185">Reference proteome</keyword>
<dbReference type="Gene3D" id="2.60.40.420">
    <property type="entry name" value="Cupredoxins - blue copper proteins"/>
    <property type="match status" value="1"/>
</dbReference>
<dbReference type="InterPro" id="IPR002429">
    <property type="entry name" value="CcO_II-like_C"/>
</dbReference>
<dbReference type="Pfam" id="PF02790">
    <property type="entry name" value="COX2_TM"/>
    <property type="match status" value="1"/>
</dbReference>
<feature type="transmembrane region" description="Helical" evidence="12">
    <location>
        <begin position="6"/>
        <end position="25"/>
    </location>
</feature>
<keyword evidence="8 12" id="KW-1133">Transmembrane helix</keyword>
<feature type="transmembrane region" description="Helical" evidence="12">
    <location>
        <begin position="133"/>
        <end position="154"/>
    </location>
</feature>
<comment type="catalytic activity">
    <reaction evidence="11">
        <text>4 Fe(II)-[cytochrome c] + O2 + 8 H(+)(in) = 4 Fe(III)-[cytochrome c] + 2 H2O + 4 H(+)(out)</text>
        <dbReference type="Rhea" id="RHEA:11436"/>
        <dbReference type="Rhea" id="RHEA-COMP:10350"/>
        <dbReference type="Rhea" id="RHEA-COMP:14399"/>
        <dbReference type="ChEBI" id="CHEBI:15377"/>
        <dbReference type="ChEBI" id="CHEBI:15378"/>
        <dbReference type="ChEBI" id="CHEBI:15379"/>
        <dbReference type="ChEBI" id="CHEBI:29033"/>
        <dbReference type="ChEBI" id="CHEBI:29034"/>
        <dbReference type="EC" id="7.1.1.9"/>
    </reaction>
</comment>
<dbReference type="SUPFAM" id="SSF81464">
    <property type="entry name" value="Cytochrome c oxidase subunit II-like, transmembrane region"/>
    <property type="match status" value="1"/>
</dbReference>
<evidence type="ECO:0000256" key="4">
    <source>
        <dbReference type="ARBA" id="ARBA00022660"/>
    </source>
</evidence>
<protein>
    <recommendedName>
        <fullName evidence="11">Cytochrome c oxidase subunit 2</fullName>
        <ecNumber evidence="11">7.1.1.9</ecNumber>
    </recommendedName>
</protein>
<comment type="similarity">
    <text evidence="2 10">Belongs to the cytochrome c oxidase subunit 2 family.</text>
</comment>
<comment type="function">
    <text evidence="11">Subunits I and II form the functional core of the enzyme complex. Electrons originating in cytochrome c are transferred via heme a and Cu(A) to the binuclear center formed by heme a3 and Cu(B).</text>
</comment>
<keyword evidence="6" id="KW-1278">Translocase</keyword>
<evidence type="ECO:0000256" key="6">
    <source>
        <dbReference type="ARBA" id="ARBA00022967"/>
    </source>
</evidence>
<evidence type="ECO:0000256" key="3">
    <source>
        <dbReference type="ARBA" id="ARBA00022448"/>
    </source>
</evidence>
<evidence type="ECO:0000313" key="15">
    <source>
        <dbReference type="EMBL" id="MEF3078523.1"/>
    </source>
</evidence>
<evidence type="ECO:0000256" key="11">
    <source>
        <dbReference type="RuleBase" id="RU004024"/>
    </source>
</evidence>
<dbReference type="InterPro" id="IPR011759">
    <property type="entry name" value="Cyt_c_oxidase_su2_TM_dom"/>
</dbReference>
<keyword evidence="9 12" id="KW-0472">Membrane</keyword>
<comment type="cofactor">
    <cofactor evidence="11">
        <name>Cu cation</name>
        <dbReference type="ChEBI" id="CHEBI:23378"/>
    </cofactor>
    <text evidence="11">Binds a copper A center.</text>
</comment>
<evidence type="ECO:0000256" key="7">
    <source>
        <dbReference type="ARBA" id="ARBA00022982"/>
    </source>
</evidence>
<evidence type="ECO:0000256" key="10">
    <source>
        <dbReference type="RuleBase" id="RU000456"/>
    </source>
</evidence>
<gene>
    <name evidence="15" type="ORF">V1468_05880</name>
</gene>
<evidence type="ECO:0000259" key="14">
    <source>
        <dbReference type="PROSITE" id="PS50999"/>
    </source>
</evidence>
<keyword evidence="11" id="KW-0479">Metal-binding</keyword>
<dbReference type="SUPFAM" id="SSF49503">
    <property type="entry name" value="Cupredoxins"/>
    <property type="match status" value="1"/>
</dbReference>
<keyword evidence="11" id="KW-0186">Copper</keyword>
<organism evidence="15 16">
    <name type="scientific">Winogradskyella poriferorum</name>
    <dbReference type="NCBI Taxonomy" id="307627"/>
    <lineage>
        <taxon>Bacteria</taxon>
        <taxon>Pseudomonadati</taxon>
        <taxon>Bacteroidota</taxon>
        <taxon>Flavobacteriia</taxon>
        <taxon>Flavobacteriales</taxon>
        <taxon>Flavobacteriaceae</taxon>
        <taxon>Winogradskyella</taxon>
    </lineage>
</organism>
<name>A0ABU7W3I2_9FLAO</name>
<sequence>MTTTLLTIIIVLFVAVAIWQLIKIFDLAQVGASNTQIADDKDNKMNGYLMMGFLAFIYIITILCFWYLGDLPLMSNSASEHGPGIDSLMAISMVVIFIVQTVTQFLLHYFAFKYRGEKGRKALFYADNNTLEAIWTGIPVVVLAGLIIYGLFTWNDIMNVDDQEDPLVVELYAQQFNWKARYGGEDNVLGKANVRLIDLDRANILGVDEGDLNAQDDVIVTELHLPVNRPVLFKMRSQDVLHSAYMPHFRAQMNCVPGMVTQFGFTPTVTTAEMRETEAMKEKVLNINKIRTEKSKDLTLNGEEPLEPYEFDYLLICNKICGKSHYNMQMKIIVETEEEYNAWMAEQTTFAKSLN</sequence>
<evidence type="ECO:0000256" key="8">
    <source>
        <dbReference type="ARBA" id="ARBA00022989"/>
    </source>
</evidence>
<keyword evidence="4 10" id="KW-0679">Respiratory chain</keyword>
<dbReference type="PANTHER" id="PTHR22888:SF9">
    <property type="entry name" value="CYTOCHROME C OXIDASE SUBUNIT 2"/>
    <property type="match status" value="1"/>
</dbReference>
<dbReference type="PROSITE" id="PS50999">
    <property type="entry name" value="COX2_TM"/>
    <property type="match status" value="1"/>
</dbReference>
<dbReference type="InterPro" id="IPR045187">
    <property type="entry name" value="CcO_II"/>
</dbReference>
<evidence type="ECO:0000259" key="13">
    <source>
        <dbReference type="PROSITE" id="PS50857"/>
    </source>
</evidence>
<dbReference type="InterPro" id="IPR008972">
    <property type="entry name" value="Cupredoxin"/>
</dbReference>
<feature type="domain" description="Cytochrome oxidase subunit II copper A binding" evidence="13">
    <location>
        <begin position="164"/>
        <end position="346"/>
    </location>
</feature>
<feature type="transmembrane region" description="Helical" evidence="12">
    <location>
        <begin position="46"/>
        <end position="68"/>
    </location>
</feature>
<accession>A0ABU7W3I2</accession>
<keyword evidence="5 10" id="KW-0812">Transmembrane</keyword>
<dbReference type="EC" id="7.1.1.9" evidence="11"/>
<reference evidence="15 16" key="1">
    <citation type="submission" date="2024-02" db="EMBL/GenBank/DDBJ databases">
        <title>Winogradskyella poriferorum JCM 12885.</title>
        <authorList>
            <person name="Zhang D.-F."/>
            <person name="Fu Z.-Y."/>
        </authorList>
    </citation>
    <scope>NUCLEOTIDE SEQUENCE [LARGE SCALE GENOMIC DNA]</scope>
    <source>
        <strain evidence="15 16">JCM 12885</strain>
    </source>
</reference>
<keyword evidence="7 10" id="KW-0249">Electron transport</keyword>
<dbReference type="Pfam" id="PF00116">
    <property type="entry name" value="COX2"/>
    <property type="match status" value="1"/>
</dbReference>
<feature type="transmembrane region" description="Helical" evidence="12">
    <location>
        <begin position="88"/>
        <end position="112"/>
    </location>
</feature>
<evidence type="ECO:0000256" key="9">
    <source>
        <dbReference type="ARBA" id="ARBA00023136"/>
    </source>
</evidence>
<dbReference type="Proteomes" id="UP001356704">
    <property type="component" value="Unassembled WGS sequence"/>
</dbReference>
<dbReference type="Gene3D" id="1.10.287.90">
    <property type="match status" value="1"/>
</dbReference>
<evidence type="ECO:0000256" key="2">
    <source>
        <dbReference type="ARBA" id="ARBA00007866"/>
    </source>
</evidence>
<proteinExistence type="inferred from homology"/>
<keyword evidence="3 10" id="KW-0813">Transport</keyword>
<evidence type="ECO:0000256" key="1">
    <source>
        <dbReference type="ARBA" id="ARBA00004141"/>
    </source>
</evidence>
<dbReference type="EMBL" id="JAZHOU010000001">
    <property type="protein sequence ID" value="MEF3078523.1"/>
    <property type="molecule type" value="Genomic_DNA"/>
</dbReference>
<dbReference type="PANTHER" id="PTHR22888">
    <property type="entry name" value="CYTOCHROME C OXIDASE, SUBUNIT II"/>
    <property type="match status" value="1"/>
</dbReference>